<dbReference type="Proteomes" id="UP001168613">
    <property type="component" value="Unassembled WGS sequence"/>
</dbReference>
<proteinExistence type="predicted"/>
<dbReference type="RefSeq" id="WP_266122062.1">
    <property type="nucleotide sequence ID" value="NZ_JAJHNU010000001.1"/>
</dbReference>
<evidence type="ECO:0000313" key="2">
    <source>
        <dbReference type="Proteomes" id="UP001168613"/>
    </source>
</evidence>
<reference evidence="1" key="1">
    <citation type="submission" date="2021-11" db="EMBL/GenBank/DDBJ databases">
        <title>Draft genome sequence of Alcaligenes endophyticus type strain CCUG 75668T.</title>
        <authorList>
            <person name="Salva-Serra F."/>
            <person name="Duran R.E."/>
            <person name="Seeger M."/>
            <person name="Moore E.R.B."/>
            <person name="Jaen-Luchoro D."/>
        </authorList>
    </citation>
    <scope>NUCLEOTIDE SEQUENCE</scope>
    <source>
        <strain evidence="1">CCUG 75668</strain>
    </source>
</reference>
<organism evidence="1 2">
    <name type="scientific">Alcaligenes endophyticus</name>
    <dbReference type="NCBI Taxonomy" id="1929088"/>
    <lineage>
        <taxon>Bacteria</taxon>
        <taxon>Pseudomonadati</taxon>
        <taxon>Pseudomonadota</taxon>
        <taxon>Betaproteobacteria</taxon>
        <taxon>Burkholderiales</taxon>
        <taxon>Alcaligenaceae</taxon>
        <taxon>Alcaligenes</taxon>
    </lineage>
</organism>
<protein>
    <recommendedName>
        <fullName evidence="3">Phosphoenolpyruvate carboxylase</fullName>
    </recommendedName>
</protein>
<keyword evidence="2" id="KW-1185">Reference proteome</keyword>
<name>A0ABT8EH76_9BURK</name>
<accession>A0ABT8EH76</accession>
<gene>
    <name evidence="1" type="ORF">LMS43_04955</name>
</gene>
<comment type="caution">
    <text evidence="1">The sequence shown here is derived from an EMBL/GenBank/DDBJ whole genome shotgun (WGS) entry which is preliminary data.</text>
</comment>
<evidence type="ECO:0000313" key="1">
    <source>
        <dbReference type="EMBL" id="MDN4120634.1"/>
    </source>
</evidence>
<evidence type="ECO:0008006" key="3">
    <source>
        <dbReference type="Google" id="ProtNLM"/>
    </source>
</evidence>
<dbReference type="EMBL" id="JAJHNU010000001">
    <property type="protein sequence ID" value="MDN4120634.1"/>
    <property type="molecule type" value="Genomic_DNA"/>
</dbReference>
<sequence>MNDMVFSDPRGRKKIIDNRGQIRQVFQYLQKHFDVLADALDGALENHDKARTTAIQELASINALLPYGEESYHLNPHLRHYLKDHLNLYQAFESLTRISPMITQARLHWHELCDLQQHGEHEDAEQVEDSLDHTITNLIHSNERNLMLLTAMVSSEYGNVASLRAKIRQNEHYRRQVVQLLKELISVEALLGRINENPYEKGEVILRARQMVNARLTGRRAGWVSRLNDIQAVISRKLFLARKLEQQLYALSQAALWLSRNPTTDGIDLAPSAQTPAITLDALCRPTSIRVRPQIDFTDRTYHIEEALERALRRLPAPASTSVEKDHGIQRVHAVSNEVAQEALLPADQLIAQLVQHLQKHQSSALSLLQWQIEQRHTEAIADEIWILYASSQLLLYPRIELEYHIGPALSGHYNDRLEDVTVRLTSAA</sequence>